<dbReference type="EMBL" id="JACRSX010000037">
    <property type="protein sequence ID" value="MBC8563660.1"/>
    <property type="molecule type" value="Genomic_DNA"/>
</dbReference>
<name>A0ABR7N5L4_9FIRM</name>
<reference evidence="1 2" key="1">
    <citation type="submission" date="2020-08" db="EMBL/GenBank/DDBJ databases">
        <title>Genome public.</title>
        <authorList>
            <person name="Liu C."/>
            <person name="Sun Q."/>
        </authorList>
    </citation>
    <scope>NUCLEOTIDE SEQUENCE [LARGE SCALE GENOMIC DNA]</scope>
    <source>
        <strain evidence="1 2">NSJ-37</strain>
    </source>
</reference>
<evidence type="ECO:0000313" key="2">
    <source>
        <dbReference type="Proteomes" id="UP000606193"/>
    </source>
</evidence>
<protein>
    <submittedName>
        <fullName evidence="1">Uncharacterized protein</fullName>
    </submittedName>
</protein>
<comment type="caution">
    <text evidence="1">The sequence shown here is derived from an EMBL/GenBank/DDBJ whole genome shotgun (WGS) entry which is preliminary data.</text>
</comment>
<sequence length="128" mass="14881">MLLVGVKEEAGWLMSRWNLTYPVEWDKLCKAVHFVYDYYADVEILMDGQQVQIGNKMELLRLKEVSNLTVRGMSKIIGVPIMITFYNQLQAVDVNVAGMTEEFQTADYQKFNMSMGQYMDSIEIAMYR</sequence>
<accession>A0ABR7N5L4</accession>
<gene>
    <name evidence="1" type="ORF">H8704_13740</name>
</gene>
<dbReference type="Proteomes" id="UP000606193">
    <property type="component" value="Unassembled WGS sequence"/>
</dbReference>
<keyword evidence="2" id="KW-1185">Reference proteome</keyword>
<evidence type="ECO:0000313" key="1">
    <source>
        <dbReference type="EMBL" id="MBC8563660.1"/>
    </source>
</evidence>
<proteinExistence type="predicted"/>
<dbReference type="RefSeq" id="WP_249298646.1">
    <property type="nucleotide sequence ID" value="NZ_JACRSX010000037.1"/>
</dbReference>
<organism evidence="1 2">
    <name type="scientific">Jutongia huaianensis</name>
    <dbReference type="NCBI Taxonomy" id="2763668"/>
    <lineage>
        <taxon>Bacteria</taxon>
        <taxon>Bacillati</taxon>
        <taxon>Bacillota</taxon>
        <taxon>Clostridia</taxon>
        <taxon>Lachnospirales</taxon>
        <taxon>Lachnospiraceae</taxon>
        <taxon>Jutongia</taxon>
    </lineage>
</organism>